<reference evidence="3" key="1">
    <citation type="journal article" date="2019" name="Int. J. Syst. Evol. Microbiol.">
        <title>The Global Catalogue of Microorganisms (GCM) 10K type strain sequencing project: providing services to taxonomists for standard genome sequencing and annotation.</title>
        <authorList>
            <consortium name="The Broad Institute Genomics Platform"/>
            <consortium name="The Broad Institute Genome Sequencing Center for Infectious Disease"/>
            <person name="Wu L."/>
            <person name="Ma J."/>
        </authorList>
    </citation>
    <scope>NUCLEOTIDE SEQUENCE [LARGE SCALE GENOMIC DNA]</scope>
    <source>
        <strain evidence="3">CGMCC 4.7367</strain>
    </source>
</reference>
<feature type="region of interest" description="Disordered" evidence="1">
    <location>
        <begin position="1"/>
        <end position="37"/>
    </location>
</feature>
<evidence type="ECO:0000313" key="2">
    <source>
        <dbReference type="EMBL" id="GHH57508.1"/>
    </source>
</evidence>
<sequence length="56" mass="6112">MTTNTTARMAGQVAKRTANRTGGRAVAARHAKRSERNTWRAEAASEIAALRMVTVR</sequence>
<keyword evidence="3" id="KW-1185">Reference proteome</keyword>
<dbReference type="Proteomes" id="UP000605568">
    <property type="component" value="Unassembled WGS sequence"/>
</dbReference>
<protein>
    <submittedName>
        <fullName evidence="2">Uncharacterized protein</fullName>
    </submittedName>
</protein>
<dbReference type="RefSeq" id="WP_191304352.1">
    <property type="nucleotide sequence ID" value="NZ_BNAR01000018.1"/>
</dbReference>
<accession>A0ABQ3MQ73</accession>
<comment type="caution">
    <text evidence="2">The sequence shown here is derived from an EMBL/GenBank/DDBJ whole genome shotgun (WGS) entry which is preliminary data.</text>
</comment>
<evidence type="ECO:0000313" key="3">
    <source>
        <dbReference type="Proteomes" id="UP000605568"/>
    </source>
</evidence>
<evidence type="ECO:0000256" key="1">
    <source>
        <dbReference type="SAM" id="MobiDB-lite"/>
    </source>
</evidence>
<gene>
    <name evidence="2" type="ORF">GCM10017774_77120</name>
</gene>
<proteinExistence type="predicted"/>
<dbReference type="EMBL" id="BNAR01000018">
    <property type="protein sequence ID" value="GHH57508.1"/>
    <property type="molecule type" value="Genomic_DNA"/>
</dbReference>
<name>A0ABQ3MQ73_9PSEU</name>
<organism evidence="2 3">
    <name type="scientific">Lentzea cavernae</name>
    <dbReference type="NCBI Taxonomy" id="2020703"/>
    <lineage>
        <taxon>Bacteria</taxon>
        <taxon>Bacillati</taxon>
        <taxon>Actinomycetota</taxon>
        <taxon>Actinomycetes</taxon>
        <taxon>Pseudonocardiales</taxon>
        <taxon>Pseudonocardiaceae</taxon>
        <taxon>Lentzea</taxon>
    </lineage>
</organism>